<dbReference type="GO" id="GO:0005524">
    <property type="term" value="F:ATP binding"/>
    <property type="evidence" value="ECO:0007669"/>
    <property type="project" value="UniProtKB-KW"/>
</dbReference>
<dbReference type="PANTHER" id="PTHR43335:SF2">
    <property type="entry name" value="ABC TRANSPORTER, ATP-BINDING PROTEIN"/>
    <property type="match status" value="1"/>
</dbReference>
<gene>
    <name evidence="6" type="ORF">DW907_12445</name>
</gene>
<protein>
    <submittedName>
        <fullName evidence="6">ATP-binding cassette domain-containing protein</fullName>
    </submittedName>
</protein>
<dbReference type="SUPFAM" id="SSF52540">
    <property type="entry name" value="P-loop containing nucleoside triphosphate hydrolases"/>
    <property type="match status" value="1"/>
</dbReference>
<reference evidence="6 7" key="1">
    <citation type="submission" date="2018-08" db="EMBL/GenBank/DDBJ databases">
        <title>A genome reference for cultivated species of the human gut microbiota.</title>
        <authorList>
            <person name="Zou Y."/>
            <person name="Xue W."/>
            <person name="Luo G."/>
        </authorList>
    </citation>
    <scope>NUCLEOTIDE SEQUENCE [LARGE SCALE GENOMIC DNA]</scope>
    <source>
        <strain evidence="6 7">AM42-13AC</strain>
    </source>
</reference>
<keyword evidence="4 6" id="KW-0067">ATP-binding</keyword>
<comment type="similarity">
    <text evidence="1">Belongs to the ABC transporter superfamily.</text>
</comment>
<dbReference type="RefSeq" id="WP_118012613.1">
    <property type="nucleotide sequence ID" value="NZ_CAUBVL010000026.1"/>
</dbReference>
<evidence type="ECO:0000313" key="7">
    <source>
        <dbReference type="Proteomes" id="UP000285288"/>
    </source>
</evidence>
<keyword evidence="2" id="KW-0813">Transport</keyword>
<evidence type="ECO:0000256" key="3">
    <source>
        <dbReference type="ARBA" id="ARBA00022741"/>
    </source>
</evidence>
<feature type="domain" description="ABC transporter" evidence="5">
    <location>
        <begin position="2"/>
        <end position="230"/>
    </location>
</feature>
<organism evidence="6 7">
    <name type="scientific">Holdemanella biformis</name>
    <dbReference type="NCBI Taxonomy" id="1735"/>
    <lineage>
        <taxon>Bacteria</taxon>
        <taxon>Bacillati</taxon>
        <taxon>Bacillota</taxon>
        <taxon>Erysipelotrichia</taxon>
        <taxon>Erysipelotrichales</taxon>
        <taxon>Erysipelotrichaceae</taxon>
        <taxon>Holdemanella</taxon>
    </lineage>
</organism>
<dbReference type="InterPro" id="IPR017871">
    <property type="entry name" value="ABC_transporter-like_CS"/>
</dbReference>
<dbReference type="SMART" id="SM00382">
    <property type="entry name" value="AAA"/>
    <property type="match status" value="1"/>
</dbReference>
<dbReference type="EMBL" id="QSGD01000097">
    <property type="protein sequence ID" value="RHA99191.1"/>
    <property type="molecule type" value="Genomic_DNA"/>
</dbReference>
<accession>A0A413U966</accession>
<comment type="caution">
    <text evidence="6">The sequence shown here is derived from an EMBL/GenBank/DDBJ whole genome shotgun (WGS) entry which is preliminary data.</text>
</comment>
<sequence>MLEVRNLFKALNGNEILKNINLQFETGVYGLLGANGAGKTTLIKCLCNLYEIDSGSILYNGIQINHLKNNYFNSLGYLPQNFGYYQDFTAYDFLSYIGVLKGLEGKKLEHRIEYLLKELGLYEKKNIRLKLYSGGMLRRVGIAQALLNEPEILILDEPTAGLDPKERIHLKNLLNQYGEKHTVIISTHIVSDVEDISKAIILLKKGEICEQGDLDVLLKKIEGFVYEGTVPKTQLDYFMNKYRVRNVYDLGNTIRIRIITKDNVEKCFVPIEATLNDLYLYYFDEVSEDD</sequence>
<dbReference type="Proteomes" id="UP000285288">
    <property type="component" value="Unassembled WGS sequence"/>
</dbReference>
<evidence type="ECO:0000313" key="6">
    <source>
        <dbReference type="EMBL" id="RHA99191.1"/>
    </source>
</evidence>
<dbReference type="AlphaFoldDB" id="A0A413U966"/>
<dbReference type="PROSITE" id="PS50893">
    <property type="entry name" value="ABC_TRANSPORTER_2"/>
    <property type="match status" value="1"/>
</dbReference>
<dbReference type="PANTHER" id="PTHR43335">
    <property type="entry name" value="ABC TRANSPORTER, ATP-BINDING PROTEIN"/>
    <property type="match status" value="1"/>
</dbReference>
<evidence type="ECO:0000256" key="1">
    <source>
        <dbReference type="ARBA" id="ARBA00005417"/>
    </source>
</evidence>
<name>A0A413U966_9FIRM</name>
<evidence type="ECO:0000256" key="2">
    <source>
        <dbReference type="ARBA" id="ARBA00022448"/>
    </source>
</evidence>
<evidence type="ECO:0000256" key="4">
    <source>
        <dbReference type="ARBA" id="ARBA00022840"/>
    </source>
</evidence>
<dbReference type="Pfam" id="PF00005">
    <property type="entry name" value="ABC_tran"/>
    <property type="match status" value="1"/>
</dbReference>
<evidence type="ECO:0000259" key="5">
    <source>
        <dbReference type="PROSITE" id="PS50893"/>
    </source>
</evidence>
<keyword evidence="3" id="KW-0547">Nucleotide-binding</keyword>
<dbReference type="InterPro" id="IPR027417">
    <property type="entry name" value="P-loop_NTPase"/>
</dbReference>
<dbReference type="InterPro" id="IPR003439">
    <property type="entry name" value="ABC_transporter-like_ATP-bd"/>
</dbReference>
<dbReference type="GO" id="GO:0016887">
    <property type="term" value="F:ATP hydrolysis activity"/>
    <property type="evidence" value="ECO:0007669"/>
    <property type="project" value="InterPro"/>
</dbReference>
<proteinExistence type="inferred from homology"/>
<dbReference type="PROSITE" id="PS00211">
    <property type="entry name" value="ABC_TRANSPORTER_1"/>
    <property type="match status" value="1"/>
</dbReference>
<dbReference type="InterPro" id="IPR003593">
    <property type="entry name" value="AAA+_ATPase"/>
</dbReference>
<dbReference type="Gene3D" id="3.40.50.300">
    <property type="entry name" value="P-loop containing nucleotide triphosphate hydrolases"/>
    <property type="match status" value="1"/>
</dbReference>